<dbReference type="Pfam" id="PF00643">
    <property type="entry name" value="zf-B_box"/>
    <property type="match status" value="1"/>
</dbReference>
<dbReference type="Pfam" id="PF00097">
    <property type="entry name" value="zf-C3HC4"/>
    <property type="match status" value="1"/>
</dbReference>
<accession>A0A8B7YYP4</accession>
<dbReference type="PROSITE" id="PS50089">
    <property type="entry name" value="ZF_RING_2"/>
    <property type="match status" value="1"/>
</dbReference>
<dbReference type="SUPFAM" id="SSF57850">
    <property type="entry name" value="RING/U-box"/>
    <property type="match status" value="1"/>
</dbReference>
<dbReference type="RefSeq" id="XP_022098464.1">
    <property type="nucleotide sequence ID" value="XM_022242772.1"/>
</dbReference>
<keyword evidence="2 4" id="KW-0863">Zinc-finger</keyword>
<dbReference type="OMA" id="AANMERV"/>
<dbReference type="Gene3D" id="3.30.40.10">
    <property type="entry name" value="Zinc/RING finger domain, C3HC4 (zinc finger)"/>
    <property type="match status" value="1"/>
</dbReference>
<evidence type="ECO:0000313" key="9">
    <source>
        <dbReference type="RefSeq" id="XP_022098465.1"/>
    </source>
</evidence>
<dbReference type="PANTHER" id="PTHR25462">
    <property type="entry name" value="BONUS, ISOFORM C-RELATED"/>
    <property type="match status" value="1"/>
</dbReference>
<dbReference type="RefSeq" id="XP_022098466.1">
    <property type="nucleotide sequence ID" value="XM_022242774.1"/>
</dbReference>
<dbReference type="InterPro" id="IPR017907">
    <property type="entry name" value="Znf_RING_CS"/>
</dbReference>
<dbReference type="InterPro" id="IPR001841">
    <property type="entry name" value="Znf_RING"/>
</dbReference>
<dbReference type="SMART" id="SM00336">
    <property type="entry name" value="BBOX"/>
    <property type="match status" value="2"/>
</dbReference>
<evidence type="ECO:0000256" key="3">
    <source>
        <dbReference type="ARBA" id="ARBA00022833"/>
    </source>
</evidence>
<dbReference type="Proteomes" id="UP000694845">
    <property type="component" value="Unplaced"/>
</dbReference>
<reference evidence="8 9" key="1">
    <citation type="submission" date="2025-04" db="UniProtKB">
        <authorList>
            <consortium name="RefSeq"/>
        </authorList>
    </citation>
    <scope>IDENTIFICATION</scope>
</reference>
<dbReference type="InterPro" id="IPR013083">
    <property type="entry name" value="Znf_RING/FYVE/PHD"/>
</dbReference>
<evidence type="ECO:0000313" key="7">
    <source>
        <dbReference type="Proteomes" id="UP000694845"/>
    </source>
</evidence>
<keyword evidence="7" id="KW-1185">Reference proteome</keyword>
<dbReference type="InterPro" id="IPR047153">
    <property type="entry name" value="TRIM45/56/19-like"/>
</dbReference>
<evidence type="ECO:0000259" key="5">
    <source>
        <dbReference type="PROSITE" id="PS50089"/>
    </source>
</evidence>
<proteinExistence type="predicted"/>
<dbReference type="GeneID" id="110983485"/>
<feature type="domain" description="RING-type" evidence="5">
    <location>
        <begin position="22"/>
        <end position="65"/>
    </location>
</feature>
<organism evidence="7 8">
    <name type="scientific">Acanthaster planci</name>
    <name type="common">Crown-of-thorns starfish</name>
    <dbReference type="NCBI Taxonomy" id="133434"/>
    <lineage>
        <taxon>Eukaryota</taxon>
        <taxon>Metazoa</taxon>
        <taxon>Echinodermata</taxon>
        <taxon>Eleutherozoa</taxon>
        <taxon>Asterozoa</taxon>
        <taxon>Asteroidea</taxon>
        <taxon>Valvatacea</taxon>
        <taxon>Valvatida</taxon>
        <taxon>Acanthasteridae</taxon>
        <taxon>Acanthaster</taxon>
    </lineage>
</organism>
<evidence type="ECO:0000256" key="4">
    <source>
        <dbReference type="PROSITE-ProRule" id="PRU00024"/>
    </source>
</evidence>
<dbReference type="PROSITE" id="PS50119">
    <property type="entry name" value="ZF_BBOX"/>
    <property type="match status" value="2"/>
</dbReference>
<evidence type="ECO:0000256" key="1">
    <source>
        <dbReference type="ARBA" id="ARBA00022723"/>
    </source>
</evidence>
<dbReference type="Gene3D" id="3.30.160.60">
    <property type="entry name" value="Classic Zinc Finger"/>
    <property type="match status" value="1"/>
</dbReference>
<dbReference type="SUPFAM" id="SSF57845">
    <property type="entry name" value="B-box zinc-binding domain"/>
    <property type="match status" value="1"/>
</dbReference>
<protein>
    <submittedName>
        <fullName evidence="8 9">Uncharacterized protein LOC110983485</fullName>
    </submittedName>
</protein>
<gene>
    <name evidence="8 9 10" type="primary">LOC110983485</name>
</gene>
<evidence type="ECO:0000259" key="6">
    <source>
        <dbReference type="PROSITE" id="PS50119"/>
    </source>
</evidence>
<dbReference type="OrthoDB" id="342730at2759"/>
<keyword evidence="1" id="KW-0479">Metal-binding</keyword>
<dbReference type="RefSeq" id="XP_022098465.1">
    <property type="nucleotide sequence ID" value="XM_022242773.1"/>
</dbReference>
<dbReference type="InterPro" id="IPR000315">
    <property type="entry name" value="Znf_B-box"/>
</dbReference>
<dbReference type="KEGG" id="aplc:110983485"/>
<dbReference type="AlphaFoldDB" id="A0A8B7YYP4"/>
<name>A0A8B7YYP4_ACAPL</name>
<sequence length="851" mass="95301">MAAGGGSVTRVLDEISRDHLECSICHERYQTPKILSCLHSFCEMCLLTYQKALENPSQIPCPKCRQDTKLQSTEVSSLKTNFHLKEIVEDFALKEKLAQKEVTKLLCELCEEQREAHSRCSDCPLLLCKQCKASHQRIPSTASHDVVALDVLRTDTDVLKRKGKVEPPCEKHQGEKKRFFCETCKELICRDCTVVEHRKHEFTTIDDAAPRHRKTVQSLANQLAKQMPLFKKSEADLQKMGSDLQRFTTLAQQQVKEQASEQNKKIEENLSWVLQEIKHRTSLHSTILQENGVTLEKSSFIPLALPTGYQSQAGKEMFLTVDRTLRDLNDIVKKLIETSQKASNLIQQLNEESKRNAADGNVKVAANMERVLSQIQNIFDQKHKNIMQSEKLMTTNTERIGYTLKIANDLVKSGTNADFLNLLSIVDTDIKLLLMQTPVKMPNGVEKIAFQESSDARLGTVVFGASFTPTTVIEPRSTRRTASFGARREPEEVEVTIKNITAFGDEILIGYKEGMIVYNTSGKRLMEPKLHEVFADFSEDTPQSIDKGKRSRAFETPVACEEYYDDYLLSALGEDITCSPSPSSDWEKMSLAAKTTWRTAGDEGSRPRGWPRSDRIAPADVPCESSAPIAQTTAVSSDHWVASLPDGSCFCATQKKDSIWTNLFGPKSDWQGTLQRLPLGPFYRQQIVAIASYGKDRFTISFSGKQMIMLLDFSEGRRIWGQSVTINPDFLASWRDQELLIGSRSPPIVQSLEISEATCINFSISPTVEAAKEKDIKCVGLCSDGSDYIIVVLSVKSAPEEVHVHQYIQDGTFIGCSVLGNVRDVIDAAITGNKVLVLASPDKLMLFQMSW</sequence>
<evidence type="ECO:0000313" key="10">
    <source>
        <dbReference type="RefSeq" id="XP_022098466.1"/>
    </source>
</evidence>
<dbReference type="SMART" id="SM00184">
    <property type="entry name" value="RING"/>
    <property type="match status" value="1"/>
</dbReference>
<dbReference type="GO" id="GO:0008270">
    <property type="term" value="F:zinc ion binding"/>
    <property type="evidence" value="ECO:0007669"/>
    <property type="project" value="UniProtKB-KW"/>
</dbReference>
<feature type="domain" description="B box-type" evidence="6">
    <location>
        <begin position="169"/>
        <end position="205"/>
    </location>
</feature>
<dbReference type="PANTHER" id="PTHR25462:SF296">
    <property type="entry name" value="MEIOTIC P26, ISOFORM F"/>
    <property type="match status" value="1"/>
</dbReference>
<evidence type="ECO:0000313" key="8">
    <source>
        <dbReference type="RefSeq" id="XP_022098464.1"/>
    </source>
</evidence>
<dbReference type="InterPro" id="IPR018957">
    <property type="entry name" value="Znf_C3HC4_RING-type"/>
</dbReference>
<feature type="domain" description="B box-type" evidence="6">
    <location>
        <begin position="102"/>
        <end position="149"/>
    </location>
</feature>
<evidence type="ECO:0000256" key="2">
    <source>
        <dbReference type="ARBA" id="ARBA00022771"/>
    </source>
</evidence>
<dbReference type="PROSITE" id="PS00518">
    <property type="entry name" value="ZF_RING_1"/>
    <property type="match status" value="1"/>
</dbReference>
<keyword evidence="3" id="KW-0862">Zinc</keyword>